<accession>A0A0R0CQ90</accession>
<organism evidence="1 2">
    <name type="scientific">Stenotrophomonas terrae</name>
    <dbReference type="NCBI Taxonomy" id="405446"/>
    <lineage>
        <taxon>Bacteria</taxon>
        <taxon>Pseudomonadati</taxon>
        <taxon>Pseudomonadota</taxon>
        <taxon>Gammaproteobacteria</taxon>
        <taxon>Lysobacterales</taxon>
        <taxon>Lysobacteraceae</taxon>
        <taxon>Stenotrophomonas</taxon>
    </lineage>
</organism>
<evidence type="ECO:0000313" key="1">
    <source>
        <dbReference type="EMBL" id="KRG72172.1"/>
    </source>
</evidence>
<dbReference type="Proteomes" id="UP000051863">
    <property type="component" value="Unassembled WGS sequence"/>
</dbReference>
<evidence type="ECO:0000313" key="2">
    <source>
        <dbReference type="Proteomes" id="UP000051863"/>
    </source>
</evidence>
<comment type="caution">
    <text evidence="1">The sequence shown here is derived from an EMBL/GenBank/DDBJ whole genome shotgun (WGS) entry which is preliminary data.</text>
</comment>
<gene>
    <name evidence="1" type="ORF">ABB27_01900</name>
</gene>
<keyword evidence="2" id="KW-1185">Reference proteome</keyword>
<dbReference type="AlphaFoldDB" id="A0A0R0CQ90"/>
<sequence>MTLPSSLWLKTKTCVVDVGRVSPALQAVAAADVRDRLQERAFAPVFDETLALQRMGRRAEPLNCVAAID</sequence>
<name>A0A0R0CQ90_9GAMM</name>
<dbReference type="EMBL" id="LDJJ01000006">
    <property type="protein sequence ID" value="KRG72172.1"/>
    <property type="molecule type" value="Genomic_DNA"/>
</dbReference>
<reference evidence="1 2" key="1">
    <citation type="submission" date="2015-05" db="EMBL/GenBank/DDBJ databases">
        <title>Genome sequencing and analysis of members of genus Stenotrophomonas.</title>
        <authorList>
            <person name="Patil P.P."/>
            <person name="Midha S."/>
            <person name="Patil P.B."/>
        </authorList>
    </citation>
    <scope>NUCLEOTIDE SEQUENCE [LARGE SCALE GENOMIC DNA]</scope>
    <source>
        <strain evidence="1 2">DSM 18941</strain>
    </source>
</reference>
<proteinExistence type="predicted"/>
<protein>
    <submittedName>
        <fullName evidence="1">Uncharacterized protein</fullName>
    </submittedName>
</protein>